<organism evidence="1">
    <name type="scientific">Arundo donax</name>
    <name type="common">Giant reed</name>
    <name type="synonym">Donax arundinaceus</name>
    <dbReference type="NCBI Taxonomy" id="35708"/>
    <lineage>
        <taxon>Eukaryota</taxon>
        <taxon>Viridiplantae</taxon>
        <taxon>Streptophyta</taxon>
        <taxon>Embryophyta</taxon>
        <taxon>Tracheophyta</taxon>
        <taxon>Spermatophyta</taxon>
        <taxon>Magnoliopsida</taxon>
        <taxon>Liliopsida</taxon>
        <taxon>Poales</taxon>
        <taxon>Poaceae</taxon>
        <taxon>PACMAD clade</taxon>
        <taxon>Arundinoideae</taxon>
        <taxon>Arundineae</taxon>
        <taxon>Arundo</taxon>
    </lineage>
</organism>
<dbReference type="AlphaFoldDB" id="A0A0A9AF83"/>
<name>A0A0A9AF83_ARUDO</name>
<evidence type="ECO:0000313" key="1">
    <source>
        <dbReference type="EMBL" id="JAD49801.1"/>
    </source>
</evidence>
<proteinExistence type="predicted"/>
<reference evidence="1" key="1">
    <citation type="submission" date="2014-09" db="EMBL/GenBank/DDBJ databases">
        <authorList>
            <person name="Magalhaes I.L.F."/>
            <person name="Oliveira U."/>
            <person name="Santos F.R."/>
            <person name="Vidigal T.H.D.A."/>
            <person name="Brescovit A.D."/>
            <person name="Santos A.J."/>
        </authorList>
    </citation>
    <scope>NUCLEOTIDE SEQUENCE</scope>
    <source>
        <tissue evidence="1">Shoot tissue taken approximately 20 cm above the soil surface</tissue>
    </source>
</reference>
<dbReference type="EMBL" id="GBRH01248094">
    <property type="protein sequence ID" value="JAD49801.1"/>
    <property type="molecule type" value="Transcribed_RNA"/>
</dbReference>
<sequence length="24" mass="2787">MHPTNAYEISLGFITNSHTFVPFY</sequence>
<protein>
    <submittedName>
        <fullName evidence="1">Uncharacterized protein</fullName>
    </submittedName>
</protein>
<reference evidence="1" key="2">
    <citation type="journal article" date="2015" name="Data Brief">
        <title>Shoot transcriptome of the giant reed, Arundo donax.</title>
        <authorList>
            <person name="Barrero R.A."/>
            <person name="Guerrero F.D."/>
            <person name="Moolhuijzen P."/>
            <person name="Goolsby J.A."/>
            <person name="Tidwell J."/>
            <person name="Bellgard S.E."/>
            <person name="Bellgard M.I."/>
        </authorList>
    </citation>
    <scope>NUCLEOTIDE SEQUENCE</scope>
    <source>
        <tissue evidence="1">Shoot tissue taken approximately 20 cm above the soil surface</tissue>
    </source>
</reference>
<accession>A0A0A9AF83</accession>